<dbReference type="Proteomes" id="UP001171751">
    <property type="component" value="Unassembled WGS sequence"/>
</dbReference>
<dbReference type="GO" id="GO:0051287">
    <property type="term" value="F:NAD binding"/>
    <property type="evidence" value="ECO:0007669"/>
    <property type="project" value="UniProtKB-UniRule"/>
</dbReference>
<evidence type="ECO:0000256" key="9">
    <source>
        <dbReference type="HAMAP-Rule" id="MF_00102"/>
    </source>
</evidence>
<comment type="caution">
    <text evidence="9">Lacks conserved residue(s) required for the propagation of feature annotation.</text>
</comment>
<feature type="domain" description="Dihydrodipicolinate reductase C-terminal" evidence="12">
    <location>
        <begin position="113"/>
        <end position="246"/>
    </location>
</feature>
<proteinExistence type="inferred from homology"/>
<dbReference type="PROSITE" id="PS01298">
    <property type="entry name" value="DAPB"/>
    <property type="match status" value="1"/>
</dbReference>
<comment type="catalytic activity">
    <reaction evidence="9">
        <text>(S)-2,3,4,5-tetrahydrodipicolinate + NADP(+) + H2O = (2S,4S)-4-hydroxy-2,3,4,5-tetrahydrodipicolinate + NADPH + H(+)</text>
        <dbReference type="Rhea" id="RHEA:35331"/>
        <dbReference type="ChEBI" id="CHEBI:15377"/>
        <dbReference type="ChEBI" id="CHEBI:15378"/>
        <dbReference type="ChEBI" id="CHEBI:16845"/>
        <dbReference type="ChEBI" id="CHEBI:57783"/>
        <dbReference type="ChEBI" id="CHEBI:58349"/>
        <dbReference type="ChEBI" id="CHEBI:67139"/>
        <dbReference type="EC" id="1.17.1.8"/>
    </reaction>
</comment>
<evidence type="ECO:0000259" key="12">
    <source>
        <dbReference type="Pfam" id="PF05173"/>
    </source>
</evidence>
<dbReference type="GO" id="GO:0008839">
    <property type="term" value="F:4-hydroxy-tetrahydrodipicolinate reductase"/>
    <property type="evidence" value="ECO:0007669"/>
    <property type="project" value="UniProtKB-UniRule"/>
</dbReference>
<evidence type="ECO:0000256" key="6">
    <source>
        <dbReference type="ARBA" id="ARBA00023002"/>
    </source>
</evidence>
<dbReference type="HAMAP" id="MF_00102">
    <property type="entry name" value="DapB"/>
    <property type="match status" value="1"/>
</dbReference>
<dbReference type="InterPro" id="IPR000846">
    <property type="entry name" value="DapB_N"/>
</dbReference>
<keyword evidence="5 9" id="KW-0220">Diaminopimelate biosynthesis</keyword>
<dbReference type="InterPro" id="IPR022664">
    <property type="entry name" value="DapB_N_CS"/>
</dbReference>
<dbReference type="EC" id="1.17.1.8" evidence="9 10"/>
<dbReference type="Pfam" id="PF05173">
    <property type="entry name" value="DapB_C"/>
    <property type="match status" value="1"/>
</dbReference>
<feature type="binding site" evidence="9">
    <location>
        <begin position="83"/>
        <end position="85"/>
    </location>
    <ligand>
        <name>NAD(+)</name>
        <dbReference type="ChEBI" id="CHEBI:57540"/>
    </ligand>
</feature>
<keyword evidence="14" id="KW-1185">Reference proteome</keyword>
<dbReference type="PANTHER" id="PTHR20836:SF7">
    <property type="entry name" value="4-HYDROXY-TETRAHYDRODIPICOLINATE REDUCTASE"/>
    <property type="match status" value="1"/>
</dbReference>
<evidence type="ECO:0000256" key="5">
    <source>
        <dbReference type="ARBA" id="ARBA00022915"/>
    </source>
</evidence>
<name>A0AA43UCC1_9LACT</name>
<feature type="binding site" evidence="9">
    <location>
        <position position="140"/>
    </location>
    <ligand>
        <name>(S)-2,3,4,5-tetrahydrodipicolinate</name>
        <dbReference type="ChEBI" id="CHEBI:16845"/>
    </ligand>
</feature>
<comment type="similarity">
    <text evidence="1 9">Belongs to the DapB family.</text>
</comment>
<accession>A0AA43UCC1</accession>
<comment type="catalytic activity">
    <reaction evidence="9">
        <text>(S)-2,3,4,5-tetrahydrodipicolinate + NAD(+) + H2O = (2S,4S)-4-hydroxy-2,3,4,5-tetrahydrodipicolinate + NADH + H(+)</text>
        <dbReference type="Rhea" id="RHEA:35323"/>
        <dbReference type="ChEBI" id="CHEBI:15377"/>
        <dbReference type="ChEBI" id="CHEBI:15378"/>
        <dbReference type="ChEBI" id="CHEBI:16845"/>
        <dbReference type="ChEBI" id="CHEBI:57540"/>
        <dbReference type="ChEBI" id="CHEBI:57945"/>
        <dbReference type="ChEBI" id="CHEBI:67139"/>
        <dbReference type="EC" id="1.17.1.8"/>
    </reaction>
</comment>
<comment type="caution">
    <text evidence="13">The sequence shown here is derived from an EMBL/GenBank/DDBJ whole genome shotgun (WGS) entry which is preliminary data.</text>
</comment>
<evidence type="ECO:0000313" key="13">
    <source>
        <dbReference type="EMBL" id="MDO5457359.1"/>
    </source>
</evidence>
<evidence type="ECO:0000256" key="3">
    <source>
        <dbReference type="ARBA" id="ARBA00022605"/>
    </source>
</evidence>
<keyword evidence="7 9" id="KW-0520">NAD</keyword>
<dbReference type="Pfam" id="PF01113">
    <property type="entry name" value="DapB_N"/>
    <property type="match status" value="1"/>
</dbReference>
<feature type="binding site" evidence="9">
    <location>
        <begin position="107"/>
        <end position="110"/>
    </location>
    <ligand>
        <name>NAD(+)</name>
        <dbReference type="ChEBI" id="CHEBI:57540"/>
    </ligand>
</feature>
<keyword evidence="3 9" id="KW-0028">Amino-acid biosynthesis</keyword>
<dbReference type="Gene3D" id="3.40.50.720">
    <property type="entry name" value="NAD(P)-binding Rossmann-like Domain"/>
    <property type="match status" value="1"/>
</dbReference>
<dbReference type="CDD" id="cd02274">
    <property type="entry name" value="DHDPR_N"/>
    <property type="match status" value="1"/>
</dbReference>
<dbReference type="InterPro" id="IPR023940">
    <property type="entry name" value="DHDPR_bac"/>
</dbReference>
<dbReference type="InterPro" id="IPR022663">
    <property type="entry name" value="DapB_C"/>
</dbReference>
<dbReference type="GO" id="GO:0016726">
    <property type="term" value="F:oxidoreductase activity, acting on CH or CH2 groups, NAD or NADP as acceptor"/>
    <property type="evidence" value="ECO:0007669"/>
    <property type="project" value="UniProtKB-UniRule"/>
</dbReference>
<comment type="pathway">
    <text evidence="9">Amino-acid biosynthesis; L-lysine biosynthesis via DAP pathway; (S)-tetrahydrodipicolinate from L-aspartate: step 4/4.</text>
</comment>
<feature type="binding site" evidence="9">
    <location>
        <position position="37"/>
    </location>
    <ligand>
        <name>NAD(+)</name>
        <dbReference type="ChEBI" id="CHEBI:57540"/>
    </ligand>
</feature>
<dbReference type="AlphaFoldDB" id="A0AA43UCC1"/>
<dbReference type="FunFam" id="3.30.360.10:FF:000009">
    <property type="entry name" value="4-hydroxy-tetrahydrodipicolinate reductase"/>
    <property type="match status" value="1"/>
</dbReference>
<comment type="function">
    <text evidence="9">Catalyzes the conversion of 4-hydroxy-tetrahydrodipicolinate (HTPA) to tetrahydrodipicolinate.</text>
</comment>
<protein>
    <recommendedName>
        <fullName evidence="9 10">4-hydroxy-tetrahydrodipicolinate reductase</fullName>
        <shortName evidence="9">HTPA reductase</shortName>
        <ecNumber evidence="9 10">1.17.1.8</ecNumber>
    </recommendedName>
</protein>
<evidence type="ECO:0000313" key="14">
    <source>
        <dbReference type="Proteomes" id="UP001171751"/>
    </source>
</evidence>
<evidence type="ECO:0000259" key="11">
    <source>
        <dbReference type="Pfam" id="PF01113"/>
    </source>
</evidence>
<feature type="binding site" evidence="9">
    <location>
        <begin position="7"/>
        <end position="12"/>
    </location>
    <ligand>
        <name>NAD(+)</name>
        <dbReference type="ChEBI" id="CHEBI:57540"/>
    </ligand>
</feature>
<dbReference type="EMBL" id="JAUNQW010000009">
    <property type="protein sequence ID" value="MDO5457359.1"/>
    <property type="molecule type" value="Genomic_DNA"/>
</dbReference>
<dbReference type="GO" id="GO:0009089">
    <property type="term" value="P:lysine biosynthetic process via diaminopimelate"/>
    <property type="evidence" value="ECO:0007669"/>
    <property type="project" value="UniProtKB-UniRule"/>
</dbReference>
<dbReference type="InterPro" id="IPR036291">
    <property type="entry name" value="NAD(P)-bd_dom_sf"/>
</dbReference>
<dbReference type="GO" id="GO:0019877">
    <property type="term" value="P:diaminopimelate biosynthetic process"/>
    <property type="evidence" value="ECO:0007669"/>
    <property type="project" value="UniProtKB-UniRule"/>
</dbReference>
<evidence type="ECO:0000256" key="2">
    <source>
        <dbReference type="ARBA" id="ARBA00022490"/>
    </source>
</evidence>
<dbReference type="PANTHER" id="PTHR20836">
    <property type="entry name" value="DIHYDRODIPICOLINATE REDUCTASE"/>
    <property type="match status" value="1"/>
</dbReference>
<feature type="active site" description="Proton donor/acceptor" evidence="9">
    <location>
        <position position="139"/>
    </location>
</feature>
<feature type="binding site" evidence="9">
    <location>
        <begin position="149"/>
        <end position="150"/>
    </location>
    <ligand>
        <name>(S)-2,3,4,5-tetrahydrodipicolinate</name>
        <dbReference type="ChEBI" id="CHEBI:16845"/>
    </ligand>
</feature>
<dbReference type="GO" id="GO:0005829">
    <property type="term" value="C:cytosol"/>
    <property type="evidence" value="ECO:0007669"/>
    <property type="project" value="TreeGrafter"/>
</dbReference>
<dbReference type="Gene3D" id="3.30.360.10">
    <property type="entry name" value="Dihydrodipicolinate Reductase, domain 2"/>
    <property type="match status" value="1"/>
</dbReference>
<evidence type="ECO:0000256" key="8">
    <source>
        <dbReference type="ARBA" id="ARBA00023154"/>
    </source>
</evidence>
<keyword evidence="4 9" id="KW-0521">NADP</keyword>
<organism evidence="13 14">
    <name type="scientific">Atopococcus tabaci</name>
    <dbReference type="NCBI Taxonomy" id="269774"/>
    <lineage>
        <taxon>Bacteria</taxon>
        <taxon>Bacillati</taxon>
        <taxon>Bacillota</taxon>
        <taxon>Bacilli</taxon>
        <taxon>Lactobacillales</taxon>
        <taxon>Carnobacteriaceae</taxon>
        <taxon>Atopococcus</taxon>
    </lineage>
</organism>
<dbReference type="NCBIfam" id="TIGR00036">
    <property type="entry name" value="dapB"/>
    <property type="match status" value="1"/>
</dbReference>
<comment type="subcellular location">
    <subcellularLocation>
        <location evidence="9">Cytoplasm</location>
    </subcellularLocation>
</comment>
<gene>
    <name evidence="9 13" type="primary">dapB</name>
    <name evidence="13" type="ORF">Q4F26_03355</name>
</gene>
<dbReference type="GO" id="GO:0050661">
    <property type="term" value="F:NADP binding"/>
    <property type="evidence" value="ECO:0007669"/>
    <property type="project" value="UniProtKB-UniRule"/>
</dbReference>
<feature type="domain" description="Dihydrodipicolinate reductase N-terminal" evidence="11">
    <location>
        <begin position="1"/>
        <end position="110"/>
    </location>
</feature>
<feature type="active site" description="Proton donor" evidence="9">
    <location>
        <position position="143"/>
    </location>
</feature>
<reference evidence="13" key="1">
    <citation type="submission" date="2023-07" db="EMBL/GenBank/DDBJ databases">
        <title>Between Cages and Wild: Unraveling the Impact of Captivity on Animal Microbiomes and Antimicrobial Resistance.</title>
        <authorList>
            <person name="Schmartz G.P."/>
            <person name="Rehner J."/>
            <person name="Schuff M.J."/>
            <person name="Becker S.L."/>
            <person name="Kravczyk M."/>
            <person name="Gurevich A."/>
            <person name="Francke R."/>
            <person name="Mueller R."/>
            <person name="Keller V."/>
            <person name="Keller A."/>
        </authorList>
    </citation>
    <scope>NUCLEOTIDE SEQUENCE</scope>
    <source>
        <strain evidence="13">S39M_St_73</strain>
    </source>
</reference>
<dbReference type="SUPFAM" id="SSF55347">
    <property type="entry name" value="Glyceraldehyde-3-phosphate dehydrogenase-like, C-terminal domain"/>
    <property type="match status" value="1"/>
</dbReference>
<comment type="subunit">
    <text evidence="9">Homotetramer.</text>
</comment>
<evidence type="ECO:0000256" key="10">
    <source>
        <dbReference type="NCBIfam" id="TIGR00036"/>
    </source>
</evidence>
<evidence type="ECO:0000256" key="4">
    <source>
        <dbReference type="ARBA" id="ARBA00022857"/>
    </source>
</evidence>
<keyword evidence="2 9" id="KW-0963">Cytoplasm</keyword>
<evidence type="ECO:0000256" key="1">
    <source>
        <dbReference type="ARBA" id="ARBA00006642"/>
    </source>
</evidence>
<keyword evidence="8 9" id="KW-0457">Lysine biosynthesis</keyword>
<sequence>MNILISGVTGAMGQVLDELISDSKHQVVAGFANQRVENLHYPVYTSLEDVEEEVDLVIDFSQPTSLQALLDYGKSNNIPLVIATTGYTDEEEGAIREASSEIPILFAKNMSLGINMTEKIVEQLAHALPQFDIEIIEKHHRYKKDSPSGTAKMLVEAAKTGRNDESPVLEGRSGLYDERLKNEIGVMAVRGGTIVGEHTVLFAGEDEVIEIKHSAQSKKVFANGALTAAEFLVNQSPGLYDMNDVLGGE</sequence>
<dbReference type="SUPFAM" id="SSF51735">
    <property type="entry name" value="NAD(P)-binding Rossmann-fold domains"/>
    <property type="match status" value="1"/>
</dbReference>
<comment type="caution">
    <text evidence="9">Was originally thought to be a dihydrodipicolinate reductase (DHDPR), catalyzing the conversion of dihydrodipicolinate to tetrahydrodipicolinate. However, it was shown in E.coli that the substrate of the enzymatic reaction is not dihydrodipicolinate (DHDP) but in fact (2S,4S)-4-hydroxy-2,3,4,5-tetrahydrodipicolinic acid (HTPA), the product released by the DapA-catalyzed reaction.</text>
</comment>
<evidence type="ECO:0000256" key="7">
    <source>
        <dbReference type="ARBA" id="ARBA00023027"/>
    </source>
</evidence>
<dbReference type="PIRSF" id="PIRSF000161">
    <property type="entry name" value="DHPR"/>
    <property type="match status" value="1"/>
</dbReference>
<keyword evidence="6 9" id="KW-0560">Oxidoreductase</keyword>